<comment type="caution">
    <text evidence="2">The sequence shown here is derived from an EMBL/GenBank/DDBJ whole genome shotgun (WGS) entry which is preliminary data.</text>
</comment>
<gene>
    <name evidence="2" type="ORF">D7Y13_12780</name>
</gene>
<accession>A0ABX9QJJ6</accession>
<name>A0ABX9QJJ6_9BACT</name>
<organism evidence="2 3">
    <name type="scientific">Corallococcus praedator</name>
    <dbReference type="NCBI Taxonomy" id="2316724"/>
    <lineage>
        <taxon>Bacteria</taxon>
        <taxon>Pseudomonadati</taxon>
        <taxon>Myxococcota</taxon>
        <taxon>Myxococcia</taxon>
        <taxon>Myxococcales</taxon>
        <taxon>Cystobacterineae</taxon>
        <taxon>Myxococcaceae</taxon>
        <taxon>Corallococcus</taxon>
    </lineage>
</organism>
<evidence type="ECO:0000259" key="1">
    <source>
        <dbReference type="Pfam" id="PF08308"/>
    </source>
</evidence>
<dbReference type="InterPro" id="IPR013229">
    <property type="entry name" value="PEGA"/>
</dbReference>
<feature type="domain" description="PEGA" evidence="1">
    <location>
        <begin position="216"/>
        <end position="267"/>
    </location>
</feature>
<protein>
    <submittedName>
        <fullName evidence="2">PEGA domain-containing protein</fullName>
    </submittedName>
</protein>
<sequence length="279" mass="30426">MSVKRGVWLRMRPSLPGAKGLAWGEDDEVRGAVSNWSGRVVMVGVRAGMRHRLRVAPDIPGSGLTPSAPQFLSIPVTSQVAPHTRAVTHARTRPAAVRPKGDIRASLREDDLGRWVRKTPPWFALCGRRQRPRRGGRCLDGGPRARAPIPDMAPRTSRLFIAVLMAATCSCARLPSHPVMADLPLLRMEVVLPPRPVTRAVLVERVRATGLRFDVMPEGARVFVDGRAVGFARQLEPLVTLPPGVHQVSVRAAGHATWRAEVMVGDRPEPIQVTLTASP</sequence>
<proteinExistence type="predicted"/>
<dbReference type="Pfam" id="PF08308">
    <property type="entry name" value="PEGA"/>
    <property type="match status" value="1"/>
</dbReference>
<keyword evidence="3" id="KW-1185">Reference proteome</keyword>
<dbReference type="EMBL" id="RAWI01000075">
    <property type="protein sequence ID" value="RKI10384.1"/>
    <property type="molecule type" value="Genomic_DNA"/>
</dbReference>
<dbReference type="Proteomes" id="UP000278907">
    <property type="component" value="Unassembled WGS sequence"/>
</dbReference>
<evidence type="ECO:0000313" key="2">
    <source>
        <dbReference type="EMBL" id="RKI10384.1"/>
    </source>
</evidence>
<evidence type="ECO:0000313" key="3">
    <source>
        <dbReference type="Proteomes" id="UP000278907"/>
    </source>
</evidence>
<reference evidence="2 3" key="1">
    <citation type="submission" date="2018-09" db="EMBL/GenBank/DDBJ databases">
        <authorList>
            <person name="Livingstone P.G."/>
            <person name="Whitworth D.E."/>
        </authorList>
    </citation>
    <scope>NUCLEOTIDE SEQUENCE [LARGE SCALE GENOMIC DNA]</scope>
    <source>
        <strain evidence="2 3">CA031B</strain>
    </source>
</reference>